<comment type="caution">
    <text evidence="4">The sequence shown here is derived from an EMBL/GenBank/DDBJ whole genome shotgun (WGS) entry which is preliminary data.</text>
</comment>
<dbReference type="Proteomes" id="UP000836402">
    <property type="component" value="Unassembled WGS sequence"/>
</dbReference>
<feature type="region of interest" description="Disordered" evidence="1">
    <location>
        <begin position="258"/>
        <end position="307"/>
    </location>
</feature>
<gene>
    <name evidence="4" type="ORF">A4X03_0g5892</name>
    <name evidence="3" type="ORF">JKIAZH3_G2188</name>
</gene>
<dbReference type="PROSITE" id="PS50181">
    <property type="entry name" value="FBOX"/>
    <property type="match status" value="1"/>
</dbReference>
<name>A0A177VCN7_9BASI</name>
<evidence type="ECO:0000259" key="2">
    <source>
        <dbReference type="PROSITE" id="PS50181"/>
    </source>
</evidence>
<protein>
    <recommendedName>
        <fullName evidence="2">F-box domain-containing protein</fullName>
    </recommendedName>
</protein>
<feature type="compositionally biased region" description="Low complexity" evidence="1">
    <location>
        <begin position="543"/>
        <end position="552"/>
    </location>
</feature>
<feature type="compositionally biased region" description="Acidic residues" evidence="1">
    <location>
        <begin position="882"/>
        <end position="896"/>
    </location>
</feature>
<feature type="compositionally biased region" description="Low complexity" evidence="1">
    <location>
        <begin position="584"/>
        <end position="600"/>
    </location>
</feature>
<organism evidence="4 5">
    <name type="scientific">Tilletia caries</name>
    <name type="common">wheat bunt fungus</name>
    <dbReference type="NCBI Taxonomy" id="13290"/>
    <lineage>
        <taxon>Eukaryota</taxon>
        <taxon>Fungi</taxon>
        <taxon>Dikarya</taxon>
        <taxon>Basidiomycota</taxon>
        <taxon>Ustilaginomycotina</taxon>
        <taxon>Exobasidiomycetes</taxon>
        <taxon>Tilletiales</taxon>
        <taxon>Tilletiaceae</taxon>
        <taxon>Tilletia</taxon>
    </lineage>
</organism>
<dbReference type="SUPFAM" id="SSF81383">
    <property type="entry name" value="F-box domain"/>
    <property type="match status" value="1"/>
</dbReference>
<evidence type="ECO:0000313" key="6">
    <source>
        <dbReference type="Proteomes" id="UP000836402"/>
    </source>
</evidence>
<feature type="region of interest" description="Disordered" evidence="1">
    <location>
        <begin position="448"/>
        <end position="913"/>
    </location>
</feature>
<feature type="region of interest" description="Disordered" evidence="1">
    <location>
        <begin position="346"/>
        <end position="393"/>
    </location>
</feature>
<evidence type="ECO:0000256" key="1">
    <source>
        <dbReference type="SAM" id="MobiDB-lite"/>
    </source>
</evidence>
<reference evidence="4" key="2">
    <citation type="journal article" date="2019" name="IMA Fungus">
        <title>Genome sequencing and comparison of five Tilletia species to identify candidate genes for the detection of regulated species infecting wheat.</title>
        <authorList>
            <person name="Nguyen H.D.T."/>
            <person name="Sultana T."/>
            <person name="Kesanakurti P."/>
            <person name="Hambleton S."/>
        </authorList>
    </citation>
    <scope>NUCLEOTIDE SEQUENCE</scope>
    <source>
        <strain evidence="4">DAOMC 238032</strain>
    </source>
</reference>
<proteinExistence type="predicted"/>
<keyword evidence="6" id="KW-1185">Reference proteome</keyword>
<feature type="compositionally biased region" description="Basic and acidic residues" evidence="1">
    <location>
        <begin position="759"/>
        <end position="792"/>
    </location>
</feature>
<evidence type="ECO:0000313" key="5">
    <source>
        <dbReference type="Proteomes" id="UP000077671"/>
    </source>
</evidence>
<feature type="compositionally biased region" description="Low complexity" evidence="1">
    <location>
        <begin position="696"/>
        <end position="720"/>
    </location>
</feature>
<reference evidence="3" key="3">
    <citation type="submission" date="2020-10" db="EMBL/GenBank/DDBJ databases">
        <authorList>
            <person name="Sedaghatjoo S."/>
        </authorList>
    </citation>
    <scope>NUCLEOTIDE SEQUENCE</scope>
    <source>
        <strain evidence="3">AZH3</strain>
    </source>
</reference>
<feature type="compositionally biased region" description="Polar residues" evidence="1">
    <location>
        <begin position="258"/>
        <end position="287"/>
    </location>
</feature>
<feature type="compositionally biased region" description="Basic and acidic residues" evidence="1">
    <location>
        <begin position="346"/>
        <end position="355"/>
    </location>
</feature>
<dbReference type="Gene3D" id="1.20.1280.50">
    <property type="match status" value="1"/>
</dbReference>
<accession>A0A177VCN7</accession>
<evidence type="ECO:0000313" key="4">
    <source>
        <dbReference type="EMBL" id="KAE8253453.1"/>
    </source>
</evidence>
<feature type="compositionally biased region" description="Polar residues" evidence="1">
    <location>
        <begin position="483"/>
        <end position="494"/>
    </location>
</feature>
<reference evidence="4" key="1">
    <citation type="submission" date="2016-04" db="EMBL/GenBank/DDBJ databases">
        <authorList>
            <person name="Nguyen H.D."/>
            <person name="Kesanakurti P."/>
            <person name="Cullis J."/>
            <person name="Levesque C.A."/>
            <person name="Hambleton S."/>
        </authorList>
    </citation>
    <scope>NUCLEOTIDE SEQUENCE</scope>
    <source>
        <strain evidence="4">DAOMC 238032</strain>
    </source>
</reference>
<dbReference type="InterPro" id="IPR001810">
    <property type="entry name" value="F-box_dom"/>
</dbReference>
<feature type="compositionally biased region" description="Acidic residues" evidence="1">
    <location>
        <begin position="356"/>
        <end position="373"/>
    </location>
</feature>
<feature type="compositionally biased region" description="Pro residues" evidence="1">
    <location>
        <begin position="553"/>
        <end position="567"/>
    </location>
</feature>
<evidence type="ECO:0000313" key="3">
    <source>
        <dbReference type="EMBL" id="CAD6907468.1"/>
    </source>
</evidence>
<dbReference type="Proteomes" id="UP000077671">
    <property type="component" value="Unassembled WGS sequence"/>
</dbReference>
<feature type="domain" description="F-box" evidence="2">
    <location>
        <begin position="19"/>
        <end position="66"/>
    </location>
</feature>
<feature type="compositionally biased region" description="Polar residues" evidence="1">
    <location>
        <begin position="601"/>
        <end position="619"/>
    </location>
</feature>
<dbReference type="EMBL" id="CAJHJG010000956">
    <property type="protein sequence ID" value="CAD6907468.1"/>
    <property type="molecule type" value="Genomic_DNA"/>
</dbReference>
<dbReference type="CDD" id="cd09917">
    <property type="entry name" value="F-box_SF"/>
    <property type="match status" value="1"/>
</dbReference>
<feature type="compositionally biased region" description="Low complexity" evidence="1">
    <location>
        <begin position="505"/>
        <end position="524"/>
    </location>
</feature>
<sequence length="913" mass="94810">MPDSGFRSPPQLIVSDAAASARTQLPPEILSAIFLHLDPHTLFTSVRALSRQWRNEVETALLPNQFASGRWKVGLRIANSAAGGITLPAPIHASGTNEHAVMEANIEAANAAVMDNPDLAVARLRDMLNTPGTLESQLPVPGPRPISIVTIPLTFVGYDRTTASLKFASDAWHAITNSTRNRSGLLNCTFHIVWNEAGRNVLETAKPDPQNYWLSKFFVSEDDSTALPPNTIPQGGCDSPLPMKLVATPLAPRVLTPRNTNAVADPSSLNSGGLQSPGTNLSRSTASRLMPPNPTAPDAQEAATGPLDWSDASHHYLHLRTLALGIEFFTRQSARANLLTRKLEAERERRLRGESSDEDDDDEEESDSDEEVEVLQKSQNHKGHDSMSSSISSLSLSRHASVLKLKDLEKAAAGVASSNPQAFKLTSTASGPGSGITTAYRTAVQSASHSGASTPLRMNGNGTSALKPPTYADFARAAAKGSANGQGRNTSSPIRPTAMRPQGVPASARGGSAQGGAQSPVAGPSSQPKKEIDVGKGKGKLRTPFSTPFSGTPFPPASPVPSRPGTPGPSSGKGKGQQDKKESSSTSLLSSSSSRAGSASINPSNAVQRAENGSTSTLAVTPALRNNAAMTQTSSSTPLSSGATTSGPPSLAPPGTPDRQGVRIGPRGPRAHFHAVVLPAEHFSPSGSTTNSPHLGPSAGPSSASLSSPGGAAGRPAPNGIGSGSSSSGGGDGSGNGSARSGSGIGMPPPSFLAAKRAANRENWDDRLMLQAEAEFRQTQREREESAERGRAAAESSAAPEGRDGETEAPLETGRGPRNGTSSVRANGIGSSALRDGEPDNDPEVNHGSVWRSGDVYARGQWRIADRVPGEDSATQVSNNSEVEESNDEDDGEAEEAAAGGDVPGGIAWTWTR</sequence>
<feature type="compositionally biased region" description="Gly residues" evidence="1">
    <location>
        <begin position="721"/>
        <end position="736"/>
    </location>
</feature>
<dbReference type="InterPro" id="IPR036047">
    <property type="entry name" value="F-box-like_dom_sf"/>
</dbReference>
<feature type="compositionally biased region" description="Polar residues" evidence="1">
    <location>
        <begin position="628"/>
        <end position="648"/>
    </location>
</feature>
<dbReference type="EMBL" id="LWDD02001018">
    <property type="protein sequence ID" value="KAE8253453.1"/>
    <property type="molecule type" value="Genomic_DNA"/>
</dbReference>
<dbReference type="AlphaFoldDB" id="A0A177VCN7"/>